<accession>A0A813RZU1</accession>
<feature type="region of interest" description="Disordered" evidence="1">
    <location>
        <begin position="835"/>
        <end position="938"/>
    </location>
</feature>
<reference evidence="2" key="1">
    <citation type="submission" date="2021-02" db="EMBL/GenBank/DDBJ databases">
        <authorList>
            <person name="Nowell W R."/>
        </authorList>
    </citation>
    <scope>NUCLEOTIDE SEQUENCE</scope>
</reference>
<feature type="region of interest" description="Disordered" evidence="1">
    <location>
        <begin position="176"/>
        <end position="197"/>
    </location>
</feature>
<feature type="compositionally biased region" description="Polar residues" evidence="1">
    <location>
        <begin position="750"/>
        <end position="761"/>
    </location>
</feature>
<feature type="compositionally biased region" description="Polar residues" evidence="1">
    <location>
        <begin position="390"/>
        <end position="400"/>
    </location>
</feature>
<dbReference type="AlphaFoldDB" id="A0A813RZU1"/>
<feature type="region of interest" description="Disordered" evidence="1">
    <location>
        <begin position="376"/>
        <end position="400"/>
    </location>
</feature>
<dbReference type="EMBL" id="CAJOBA010002576">
    <property type="protein sequence ID" value="CAF3650780.1"/>
    <property type="molecule type" value="Genomic_DNA"/>
</dbReference>
<dbReference type="Proteomes" id="UP000677228">
    <property type="component" value="Unassembled WGS sequence"/>
</dbReference>
<name>A0A813RZU1_9BILA</name>
<evidence type="ECO:0000313" key="5">
    <source>
        <dbReference type="EMBL" id="CAF3650780.1"/>
    </source>
</evidence>
<evidence type="ECO:0000313" key="3">
    <source>
        <dbReference type="EMBL" id="CAF0865938.1"/>
    </source>
</evidence>
<dbReference type="EMBL" id="CAJOBC010000359">
    <property type="protein sequence ID" value="CAF3576247.1"/>
    <property type="molecule type" value="Genomic_DNA"/>
</dbReference>
<evidence type="ECO:0000313" key="6">
    <source>
        <dbReference type="Proteomes" id="UP000663829"/>
    </source>
</evidence>
<feature type="compositionally biased region" description="Basic and acidic residues" evidence="1">
    <location>
        <begin position="188"/>
        <end position="197"/>
    </location>
</feature>
<dbReference type="EMBL" id="CAJNOQ010000359">
    <property type="protein sequence ID" value="CAF0792021.1"/>
    <property type="molecule type" value="Genomic_DNA"/>
</dbReference>
<comment type="caution">
    <text evidence="2">The sequence shown here is derived from an EMBL/GenBank/DDBJ whole genome shotgun (WGS) entry which is preliminary data.</text>
</comment>
<keyword evidence="6" id="KW-1185">Reference proteome</keyword>
<evidence type="ECO:0000313" key="4">
    <source>
        <dbReference type="EMBL" id="CAF3576247.1"/>
    </source>
</evidence>
<evidence type="ECO:0000313" key="2">
    <source>
        <dbReference type="EMBL" id="CAF0792021.1"/>
    </source>
</evidence>
<feature type="compositionally biased region" description="Polar residues" evidence="1">
    <location>
        <begin position="723"/>
        <end position="743"/>
    </location>
</feature>
<dbReference type="EMBL" id="CAJNOK010002575">
    <property type="protein sequence ID" value="CAF0865938.1"/>
    <property type="molecule type" value="Genomic_DNA"/>
</dbReference>
<dbReference type="Proteomes" id="UP000663829">
    <property type="component" value="Unassembled WGS sequence"/>
</dbReference>
<feature type="compositionally biased region" description="Polar residues" evidence="1">
    <location>
        <begin position="927"/>
        <end position="938"/>
    </location>
</feature>
<feature type="compositionally biased region" description="Polar residues" evidence="1">
    <location>
        <begin position="838"/>
        <end position="862"/>
    </location>
</feature>
<dbReference type="Proteomes" id="UP000682733">
    <property type="component" value="Unassembled WGS sequence"/>
</dbReference>
<gene>
    <name evidence="2" type="ORF">GPM918_LOCUS3050</name>
    <name evidence="3" type="ORF">OVA965_LOCUS7878</name>
    <name evidence="4" type="ORF">SRO942_LOCUS3050</name>
    <name evidence="5" type="ORF">TMI583_LOCUS7874</name>
</gene>
<proteinExistence type="predicted"/>
<feature type="compositionally biased region" description="Polar residues" evidence="1">
    <location>
        <begin position="583"/>
        <end position="609"/>
    </location>
</feature>
<feature type="region of interest" description="Disordered" evidence="1">
    <location>
        <begin position="583"/>
        <end position="613"/>
    </location>
</feature>
<evidence type="ECO:0000256" key="1">
    <source>
        <dbReference type="SAM" id="MobiDB-lite"/>
    </source>
</evidence>
<feature type="compositionally biased region" description="Polar residues" evidence="1">
    <location>
        <begin position="770"/>
        <end position="782"/>
    </location>
</feature>
<organism evidence="2 6">
    <name type="scientific">Didymodactylos carnosus</name>
    <dbReference type="NCBI Taxonomy" id="1234261"/>
    <lineage>
        <taxon>Eukaryota</taxon>
        <taxon>Metazoa</taxon>
        <taxon>Spiralia</taxon>
        <taxon>Gnathifera</taxon>
        <taxon>Rotifera</taxon>
        <taxon>Eurotatoria</taxon>
        <taxon>Bdelloidea</taxon>
        <taxon>Philodinida</taxon>
        <taxon>Philodinidae</taxon>
        <taxon>Didymodactylos</taxon>
    </lineage>
</organism>
<feature type="compositionally biased region" description="Polar residues" evidence="1">
    <location>
        <begin position="882"/>
        <end position="895"/>
    </location>
</feature>
<protein>
    <submittedName>
        <fullName evidence="2">Uncharacterized protein</fullName>
    </submittedName>
</protein>
<sequence>MAASVTSIASDHNDHHYSNRSGSLLDGIGMCESMTESYCSIPTSKFGDDGTITNSPDTTITTSGLSGLELDRKDSIGKNVLKKRRSRRALYDAEGYSPHNYGLDKVEILNIEEQNELDTNSDETWLYQAPRSIRDPSPNLISWVHKEFKSDDISATKHRLLCKLDDMSNARTVRSMSCHSFPGGQENDGVKRSNTSEEVKPAEYVQNYWTNAVRENVSYLLKLMNSTDNKPSFSFMDENRPTDTVRMFELNSIENLSLKMRLSTLSMDSINSTNENDDYLSACDSLDEDNEQDNTIWQNQYFDENALNKITNERYIIENLTDQCNSMRKNSYQCSMDSLDLEWNTPIHVLYNNIENLLESQPTSQQLRATSPAVINSNTRPVSPVRLSGASPSRHGSTINPAVTTINSIARSRDVSRERELYDYTDVEVMAKVQLENLRQADKQGPLSKRHGGSSNTLLNTESRDSSPTSAFATTPVSNDIKHRQQSPKNHFSNSHNPVSYNSTNTGARNGQSTPKRNYSPNPSTTGHVRKNSFVVMESQYAHVLPSVSPRSASPAVQNWSGRTTPTVPSQLKTYIETSHINTSGSFDVNGDQQQNQAKKHSYGQQGRNSAVELNRTRPTTNFASIATNKSGGSNISLASTVSYASSNSSIAPTSTVRSSVPNKPPVVPKTVTRTNAGAVKQNYRRASTQQISTTNNYKVSAVDNANVKLDNGLLKQAPRPNLLQSNYSRPSKTAVHQTSNRPVQPYRGSLTQAPTYTSQTDNDNNSNDVQAVSHQQSSAAVRSTKVLKRQNLGSTYNTNQLAEATAYANKNNLLTDVINKPVVPVRAVLPQRRAVLPQSSTHSSNEQIPPTNVETNDTIPRSSSSLSQGRKSALPMPVANQLKQPNVTSVSRYASSNIIPSSQSSDSVGKSEPSIQHQQGKIPDNMSPSQSWNEGCY</sequence>
<dbReference type="OrthoDB" id="10011435at2759"/>
<feature type="compositionally biased region" description="Low complexity" evidence="1">
    <location>
        <begin position="648"/>
        <end position="662"/>
    </location>
</feature>
<dbReference type="Proteomes" id="UP000681722">
    <property type="component" value="Unassembled WGS sequence"/>
</dbReference>
<feature type="region of interest" description="Disordered" evidence="1">
    <location>
        <begin position="648"/>
        <end position="669"/>
    </location>
</feature>
<feature type="compositionally biased region" description="Polar residues" evidence="1">
    <location>
        <begin position="453"/>
        <end position="478"/>
    </location>
</feature>
<feature type="region of interest" description="Disordered" evidence="1">
    <location>
        <begin position="718"/>
        <end position="784"/>
    </location>
</feature>
<feature type="compositionally biased region" description="Low complexity" evidence="1">
    <location>
        <begin position="896"/>
        <end position="908"/>
    </location>
</feature>
<feature type="region of interest" description="Disordered" evidence="1">
    <location>
        <begin position="440"/>
        <end position="529"/>
    </location>
</feature>
<feature type="compositionally biased region" description="Polar residues" evidence="1">
    <location>
        <begin position="487"/>
        <end position="527"/>
    </location>
</feature>